<organism evidence="2 3">
    <name type="scientific">Claviceps purpurea (strain 20.1)</name>
    <name type="common">Ergot fungus</name>
    <name type="synonym">Sphacelia segetum</name>
    <dbReference type="NCBI Taxonomy" id="1111077"/>
    <lineage>
        <taxon>Eukaryota</taxon>
        <taxon>Fungi</taxon>
        <taxon>Dikarya</taxon>
        <taxon>Ascomycota</taxon>
        <taxon>Pezizomycotina</taxon>
        <taxon>Sordariomycetes</taxon>
        <taxon>Hypocreomycetidae</taxon>
        <taxon>Hypocreales</taxon>
        <taxon>Clavicipitaceae</taxon>
        <taxon>Claviceps</taxon>
    </lineage>
</organism>
<evidence type="ECO:0000256" key="1">
    <source>
        <dbReference type="SAM" id="MobiDB-lite"/>
    </source>
</evidence>
<dbReference type="AlphaFoldDB" id="M1W186"/>
<sequence>MDTPPSNLCTGCEREKRDNRRRRRQDLEPTAPPHTGQENQDNDGPPPPKRARLESATAAGARDPEDLDLDPEHAEQPEDDAGEPEAVGMMGTSPSKQCSGCNVVRPVTDFPWKPQRRTNHGQPRERAKTCWPCKVRRDNRRRPMQEGGSVQINQINPINRVNRINRINRLKGLRPEARNNRRRTQRANVTARRSTATALTTTPSGFHSVYTPAEPGAPPWSLGIRNIECPNCHALHWERGEIQKGGFGKCCNHGKVKIPFLQPLPPVLYELYTGSSNRSKKFRKNTHLYNGAFALPPAASHLTSEWTARTAPEWSRFMAGCTTTKALLYMQNGRLRDSPNWYFTTKTSPLTTA</sequence>
<reference evidence="2 3" key="1">
    <citation type="journal article" date="2013" name="PLoS Genet.">
        <title>Plant-symbiotic fungi as chemical engineers: Multi-genome analysis of the Clavicipitaceae reveals dynamics of alkaloid loci.</title>
        <authorList>
            <person name="Schardl C.L."/>
            <person name="Young C.A."/>
            <person name="Hesse U."/>
            <person name="Amyotte S.G."/>
            <person name="Andreeva K."/>
            <person name="Calie P.J."/>
            <person name="Fleetwood D.J."/>
            <person name="Haws D.C."/>
            <person name="Moore N."/>
            <person name="Oeser B."/>
            <person name="Panaccione D.G."/>
            <person name="Schweri K.K."/>
            <person name="Voisey C.R."/>
            <person name="Farman M.L."/>
            <person name="Jaromczyk J.W."/>
            <person name="Roe B.A."/>
            <person name="O'Sullivan D.M."/>
            <person name="Scott B."/>
            <person name="Tudzynski P."/>
            <person name="An Z."/>
            <person name="Arnaoudova E.G."/>
            <person name="Bullock C.T."/>
            <person name="Charlton N.D."/>
            <person name="Chen L."/>
            <person name="Cox M."/>
            <person name="Dinkins R.D."/>
            <person name="Florea S."/>
            <person name="Glenn A.E."/>
            <person name="Gordon A."/>
            <person name="Gueldener U."/>
            <person name="Harris D.R."/>
            <person name="Hollin W."/>
            <person name="Jaromczyk J."/>
            <person name="Johnson R.D."/>
            <person name="Khan A.K."/>
            <person name="Leistner E."/>
            <person name="Leuchtmann A."/>
            <person name="Li C."/>
            <person name="Liu J."/>
            <person name="Liu J."/>
            <person name="Liu M."/>
            <person name="Mace W."/>
            <person name="Machado C."/>
            <person name="Nagabhyru P."/>
            <person name="Pan J."/>
            <person name="Schmid J."/>
            <person name="Sugawara K."/>
            <person name="Steiner U."/>
            <person name="Takach J.E."/>
            <person name="Tanaka E."/>
            <person name="Webb J.S."/>
            <person name="Wilson E.V."/>
            <person name="Wiseman J.L."/>
            <person name="Yoshida R."/>
            <person name="Zeng Z."/>
        </authorList>
    </citation>
    <scope>NUCLEOTIDE SEQUENCE [LARGE SCALE GENOMIC DNA]</scope>
    <source>
        <strain evidence="2 3">20.1</strain>
    </source>
</reference>
<dbReference type="EMBL" id="CAGA01000001">
    <property type="protein sequence ID" value="CCE26555.1"/>
    <property type="molecule type" value="Genomic_DNA"/>
</dbReference>
<evidence type="ECO:0000313" key="3">
    <source>
        <dbReference type="Proteomes" id="UP000016801"/>
    </source>
</evidence>
<dbReference type="VEuPathDB" id="FungiDB:CPUR_00023"/>
<proteinExistence type="predicted"/>
<protein>
    <submittedName>
        <fullName evidence="2">Uncharacterized protein</fullName>
    </submittedName>
</protein>
<evidence type="ECO:0000313" key="2">
    <source>
        <dbReference type="EMBL" id="CCE26555.1"/>
    </source>
</evidence>
<comment type="caution">
    <text evidence="2">The sequence shown here is derived from an EMBL/GenBank/DDBJ whole genome shotgun (WGS) entry which is preliminary data.</text>
</comment>
<dbReference type="HOGENOM" id="CLU_785275_0_0_1"/>
<accession>M1W186</accession>
<feature type="region of interest" description="Disordered" evidence="1">
    <location>
        <begin position="1"/>
        <end position="100"/>
    </location>
</feature>
<dbReference type="Proteomes" id="UP000016801">
    <property type="component" value="Unassembled WGS sequence"/>
</dbReference>
<keyword evidence="3" id="KW-1185">Reference proteome</keyword>
<gene>
    <name evidence="2" type="ORF">CPUR_00023</name>
</gene>
<dbReference type="OrthoDB" id="2272314at2759"/>
<name>M1W186_CLAP2</name>